<dbReference type="Pfam" id="PF02607">
    <property type="entry name" value="B12-binding_2"/>
    <property type="match status" value="1"/>
</dbReference>
<feature type="domain" description="HTH merR-type" evidence="5">
    <location>
        <begin position="2"/>
        <end position="71"/>
    </location>
</feature>
<dbReference type="InterPro" id="IPR003759">
    <property type="entry name" value="Cbl-bd_cap"/>
</dbReference>
<proteinExistence type="predicted"/>
<reference evidence="6" key="1">
    <citation type="submission" date="2022-09" db="EMBL/GenBank/DDBJ databases">
        <authorList>
            <person name="Yuan C."/>
            <person name="Ke Z."/>
        </authorList>
    </citation>
    <scope>NUCLEOTIDE SEQUENCE</scope>
    <source>
        <strain evidence="6">LB-8</strain>
    </source>
</reference>
<dbReference type="CDD" id="cd01104">
    <property type="entry name" value="HTH_MlrA-CarA"/>
    <property type="match status" value="1"/>
</dbReference>
<comment type="caution">
    <text evidence="6">The sequence shown here is derived from an EMBL/GenBank/DDBJ whole genome shotgun (WGS) entry which is preliminary data.</text>
</comment>
<evidence type="ECO:0000256" key="1">
    <source>
        <dbReference type="ARBA" id="ARBA00022491"/>
    </source>
</evidence>
<dbReference type="EMBL" id="JAOTIF010000019">
    <property type="protein sequence ID" value="MCU7551314.1"/>
    <property type="molecule type" value="Genomic_DNA"/>
</dbReference>
<dbReference type="PROSITE" id="PS50937">
    <property type="entry name" value="HTH_MERR_2"/>
    <property type="match status" value="1"/>
</dbReference>
<dbReference type="RefSeq" id="WP_279298753.1">
    <property type="nucleotide sequence ID" value="NZ_JAOTIF010000019.1"/>
</dbReference>
<name>A0A9X2XXH6_9BACT</name>
<evidence type="ECO:0000313" key="7">
    <source>
        <dbReference type="Proteomes" id="UP001155483"/>
    </source>
</evidence>
<keyword evidence="3" id="KW-0238">DNA-binding</keyword>
<dbReference type="InterPro" id="IPR009061">
    <property type="entry name" value="DNA-bd_dom_put_sf"/>
</dbReference>
<dbReference type="SUPFAM" id="SSF52242">
    <property type="entry name" value="Cobalamin (vitamin B12)-binding domain"/>
    <property type="match status" value="1"/>
</dbReference>
<evidence type="ECO:0000256" key="2">
    <source>
        <dbReference type="ARBA" id="ARBA00023015"/>
    </source>
</evidence>
<dbReference type="PANTHER" id="PTHR30204:SF69">
    <property type="entry name" value="MERR-FAMILY TRANSCRIPTIONAL REGULATOR"/>
    <property type="match status" value="1"/>
</dbReference>
<dbReference type="Gene3D" id="1.10.1240.10">
    <property type="entry name" value="Methionine synthase domain"/>
    <property type="match status" value="1"/>
</dbReference>
<dbReference type="Gene3D" id="1.10.1660.10">
    <property type="match status" value="1"/>
</dbReference>
<evidence type="ECO:0000259" key="5">
    <source>
        <dbReference type="PROSITE" id="PS50937"/>
    </source>
</evidence>
<dbReference type="GO" id="GO:0003700">
    <property type="term" value="F:DNA-binding transcription factor activity"/>
    <property type="evidence" value="ECO:0007669"/>
    <property type="project" value="InterPro"/>
</dbReference>
<reference evidence="6" key="2">
    <citation type="submission" date="2023-04" db="EMBL/GenBank/DDBJ databases">
        <title>Paracnuella aquatica gen. nov., sp. nov., a member of the family Chitinophagaceae isolated from a hot spring.</title>
        <authorList>
            <person name="Wang C."/>
        </authorList>
    </citation>
    <scope>NUCLEOTIDE SEQUENCE</scope>
    <source>
        <strain evidence="6">LB-8</strain>
    </source>
</reference>
<dbReference type="InterPro" id="IPR036594">
    <property type="entry name" value="Meth_synthase_dom"/>
</dbReference>
<dbReference type="PANTHER" id="PTHR30204">
    <property type="entry name" value="REDOX-CYCLING DRUG-SENSING TRANSCRIPTIONAL ACTIVATOR SOXR"/>
    <property type="match status" value="1"/>
</dbReference>
<accession>A0A9X2XXH6</accession>
<organism evidence="6 7">
    <name type="scientific">Paraflavisolibacter caeni</name>
    <dbReference type="NCBI Taxonomy" id="2982496"/>
    <lineage>
        <taxon>Bacteria</taxon>
        <taxon>Pseudomonadati</taxon>
        <taxon>Bacteroidota</taxon>
        <taxon>Chitinophagia</taxon>
        <taxon>Chitinophagales</taxon>
        <taxon>Chitinophagaceae</taxon>
        <taxon>Paraflavisolibacter</taxon>
    </lineage>
</organism>
<dbReference type="SMART" id="SM00422">
    <property type="entry name" value="HTH_MERR"/>
    <property type="match status" value="1"/>
</dbReference>
<sequence length="289" mass="33277">MAFSIKELEQLSGIKAHTIRIWEHRYHFLKPSRTDTNIRSYSVEELKTLLTVALLNKYGIKISRIDEMQPEQWHHALLQQVEAQDEYLVNQLVGHMVDMDHVAFEEVLNLYIHQKGLEETVVSLIFGFLQKVGILWQTNHINAAQEHIAAHIIRQKIISAIDNLPAVFRIQPLFLLFLPEDEHHELGLLYVYYLLKKRGLPVLYLGASAPLDDVAYVMRIKQPSYLYLHLASFPPGGQFEKYIHRLSTIEPHIQILISGSVVSGYKKVVPHNVTLLHSLEEAIDLIKSV</sequence>
<dbReference type="InterPro" id="IPR047057">
    <property type="entry name" value="MerR_fam"/>
</dbReference>
<protein>
    <submittedName>
        <fullName evidence="6">MerR family transcriptional regulator</fullName>
    </submittedName>
</protein>
<dbReference type="AlphaFoldDB" id="A0A9X2XXH6"/>
<keyword evidence="1" id="KW-0678">Repressor</keyword>
<dbReference type="Proteomes" id="UP001155483">
    <property type="component" value="Unassembled WGS sequence"/>
</dbReference>
<dbReference type="GO" id="GO:0003677">
    <property type="term" value="F:DNA binding"/>
    <property type="evidence" value="ECO:0007669"/>
    <property type="project" value="UniProtKB-KW"/>
</dbReference>
<keyword evidence="4" id="KW-0804">Transcription</keyword>
<evidence type="ECO:0000256" key="3">
    <source>
        <dbReference type="ARBA" id="ARBA00023125"/>
    </source>
</evidence>
<dbReference type="GO" id="GO:0031419">
    <property type="term" value="F:cobalamin binding"/>
    <property type="evidence" value="ECO:0007669"/>
    <property type="project" value="InterPro"/>
</dbReference>
<keyword evidence="2" id="KW-0805">Transcription regulation</keyword>
<dbReference type="InterPro" id="IPR000551">
    <property type="entry name" value="MerR-type_HTH_dom"/>
</dbReference>
<dbReference type="Pfam" id="PF13411">
    <property type="entry name" value="MerR_1"/>
    <property type="match status" value="1"/>
</dbReference>
<dbReference type="InterPro" id="IPR036724">
    <property type="entry name" value="Cobalamin-bd_sf"/>
</dbReference>
<evidence type="ECO:0000256" key="4">
    <source>
        <dbReference type="ARBA" id="ARBA00023163"/>
    </source>
</evidence>
<dbReference type="SUPFAM" id="SSF46955">
    <property type="entry name" value="Putative DNA-binding domain"/>
    <property type="match status" value="1"/>
</dbReference>
<gene>
    <name evidence="6" type="ORF">OCK74_19485</name>
</gene>
<dbReference type="Gene3D" id="3.40.50.280">
    <property type="entry name" value="Cobalamin-binding domain"/>
    <property type="match status" value="1"/>
</dbReference>
<evidence type="ECO:0000313" key="6">
    <source>
        <dbReference type="EMBL" id="MCU7551314.1"/>
    </source>
</evidence>
<keyword evidence="7" id="KW-1185">Reference proteome</keyword>
<dbReference type="GO" id="GO:0046872">
    <property type="term" value="F:metal ion binding"/>
    <property type="evidence" value="ECO:0007669"/>
    <property type="project" value="InterPro"/>
</dbReference>